<accession>A0A3Q9KEX7</accession>
<name>A0A3Q9KEX7_9ACTN</name>
<dbReference type="EMBL" id="CP029042">
    <property type="protein sequence ID" value="AZS76148.1"/>
    <property type="molecule type" value="Genomic_DNA"/>
</dbReference>
<dbReference type="RefSeq" id="WP_127154836.1">
    <property type="nucleotide sequence ID" value="NZ_CP029042.1"/>
</dbReference>
<evidence type="ECO:0000313" key="1">
    <source>
        <dbReference type="EMBL" id="AZS76148.1"/>
    </source>
</evidence>
<organism evidence="1 2">
    <name type="scientific">Streptomyces lydicus</name>
    <dbReference type="NCBI Taxonomy" id="47763"/>
    <lineage>
        <taxon>Bacteria</taxon>
        <taxon>Bacillati</taxon>
        <taxon>Actinomycetota</taxon>
        <taxon>Actinomycetes</taxon>
        <taxon>Kitasatosporales</taxon>
        <taxon>Streptomycetaceae</taxon>
        <taxon>Streptomyces</taxon>
    </lineage>
</organism>
<sequence>MADFLVNTTKRGDQFQPAVDALFGSEFLTLWSDESAFIIKGQFLGLQGNRFGDEFPVSTQPAEGTGVRPLWPSVLSAGLSGQFAVWLETPFGTPGPGPSVKLQRFTERSKAGPEVLVTADADPEIRPSLAFMIDGGVLVTWASPRPDQRIRARRFTSEGSPATPEFTVSTTAGFHRTPAASILADGNWGVAWSTDPSAIDGGRLNLRFFDFEGNALTGEIRPNVDGFTGVNAITLLDSGRFVVAHIKRIADSALGQPQSTVSASIFESDGTETVDLTAGTPKGFTRMSPALSHLPDGRFLMAWIEQSADTFDTVPTVMAKVCSETHGSLSEKVQVSSATSGKRFHTCAATAFGNGPESALITWSDDSHLDGDPGLGVRARAFHVASPGILV</sequence>
<evidence type="ECO:0000313" key="2">
    <source>
        <dbReference type="Proteomes" id="UP000275579"/>
    </source>
</evidence>
<reference evidence="1 2" key="1">
    <citation type="submission" date="2018-04" db="EMBL/GenBank/DDBJ databases">
        <title>Complete genome sequences of Streptomyces lydicus strain WYEC and characterization of antagonistic properties of biological control agents.</title>
        <authorList>
            <person name="Mariita R.M."/>
            <person name="Sello J.K."/>
        </authorList>
    </citation>
    <scope>NUCLEOTIDE SEQUENCE [LARGE SCALE GENOMIC DNA]</scope>
    <source>
        <strain evidence="1 2">WYEC 108</strain>
    </source>
</reference>
<protein>
    <submittedName>
        <fullName evidence="1">Uncharacterized protein</fullName>
    </submittedName>
</protein>
<dbReference type="SUPFAM" id="SSF82171">
    <property type="entry name" value="DPP6 N-terminal domain-like"/>
    <property type="match status" value="1"/>
</dbReference>
<dbReference type="Proteomes" id="UP000275579">
    <property type="component" value="Chromosome"/>
</dbReference>
<dbReference type="AlphaFoldDB" id="A0A3Q9KEX7"/>
<gene>
    <name evidence="1" type="ORF">DDE74_39635</name>
</gene>
<proteinExistence type="predicted"/>